<dbReference type="Pfam" id="PF10124">
    <property type="entry name" value="Mu-like_gpT"/>
    <property type="match status" value="1"/>
</dbReference>
<feature type="domain" description="Bacteriophage Mu GpT" evidence="1">
    <location>
        <begin position="166"/>
        <end position="227"/>
    </location>
</feature>
<name>A0A6M3IL62_9ZZZZ</name>
<dbReference type="InterPro" id="IPR018774">
    <property type="entry name" value="Phage_Mu_GpT"/>
</dbReference>
<reference evidence="2" key="1">
    <citation type="submission" date="2020-03" db="EMBL/GenBank/DDBJ databases">
        <title>The deep terrestrial virosphere.</title>
        <authorList>
            <person name="Holmfeldt K."/>
            <person name="Nilsson E."/>
            <person name="Simone D."/>
            <person name="Lopez-Fernandez M."/>
            <person name="Wu X."/>
            <person name="de Brujin I."/>
            <person name="Lundin D."/>
            <person name="Andersson A."/>
            <person name="Bertilsson S."/>
            <person name="Dopson M."/>
        </authorList>
    </citation>
    <scope>NUCLEOTIDE SEQUENCE</scope>
    <source>
        <strain evidence="2">MM415B01497</strain>
    </source>
</reference>
<dbReference type="AlphaFoldDB" id="A0A6M3IL62"/>
<gene>
    <name evidence="2" type="ORF">MM415B01497_0003</name>
</gene>
<sequence>MALLTANLTELVRVELDHVLFEDLEGLDFNALVSEIFDVTNSKKKYEFGITVAGFQLPAEKSEGASLTFREIAEGYKTTYTHKTFGMASSISMEAEMDELHNVVDRIPRAMSRSFDAMFNYYGSRIFSRATSTSEDFITGGDAVALLSASHPLKHGGTSSNTPSSAVDLNKTSFWAAVNAFYEMLDDGGKPLRNRPDRLLIPHQYEQKATELLESDKDPESAENAVNALRKRYKVRMVMWPYWIGNVDPDCWFLLSAKDQWPKGKYPLKWFWRMPGKNVKTEDYNDFFTKDYLYSGVSRFSCGYSDWRFLYGSMGA</sequence>
<protein>
    <submittedName>
        <fullName evidence="2">Putative capsid protein</fullName>
    </submittedName>
</protein>
<dbReference type="EMBL" id="MT141310">
    <property type="protein sequence ID" value="QJA58133.1"/>
    <property type="molecule type" value="Genomic_DNA"/>
</dbReference>
<accession>A0A6M3IL62</accession>
<organism evidence="2">
    <name type="scientific">viral metagenome</name>
    <dbReference type="NCBI Taxonomy" id="1070528"/>
    <lineage>
        <taxon>unclassified sequences</taxon>
        <taxon>metagenomes</taxon>
        <taxon>organismal metagenomes</taxon>
    </lineage>
</organism>
<proteinExistence type="predicted"/>
<evidence type="ECO:0000259" key="1">
    <source>
        <dbReference type="Pfam" id="PF10124"/>
    </source>
</evidence>
<evidence type="ECO:0000313" key="2">
    <source>
        <dbReference type="EMBL" id="QJA58133.1"/>
    </source>
</evidence>